<dbReference type="GO" id="GO:0045842">
    <property type="term" value="P:positive regulation of mitotic metaphase/anaphase transition"/>
    <property type="evidence" value="ECO:0007669"/>
    <property type="project" value="TreeGrafter"/>
</dbReference>
<dbReference type="Pfam" id="PF13174">
    <property type="entry name" value="TPR_6"/>
    <property type="match status" value="1"/>
</dbReference>
<evidence type="ECO:0000256" key="3">
    <source>
        <dbReference type="SAM" id="MobiDB-lite"/>
    </source>
</evidence>
<keyword evidence="1 2" id="KW-0802">TPR repeat</keyword>
<dbReference type="SUPFAM" id="SSF48452">
    <property type="entry name" value="TPR-like"/>
    <property type="match status" value="3"/>
</dbReference>
<protein>
    <submittedName>
        <fullName evidence="4">Anaphase-promoting complex subunit 7</fullName>
    </submittedName>
</protein>
<evidence type="ECO:0000256" key="1">
    <source>
        <dbReference type="ARBA" id="ARBA00022803"/>
    </source>
</evidence>
<feature type="repeat" description="TPR" evidence="2">
    <location>
        <begin position="398"/>
        <end position="431"/>
    </location>
</feature>
<dbReference type="InterPro" id="IPR011990">
    <property type="entry name" value="TPR-like_helical_dom_sf"/>
</dbReference>
<dbReference type="GO" id="GO:0005680">
    <property type="term" value="C:anaphase-promoting complex"/>
    <property type="evidence" value="ECO:0007669"/>
    <property type="project" value="TreeGrafter"/>
</dbReference>
<gene>
    <name evidence="4" type="primary">Anapc7</name>
</gene>
<dbReference type="AlphaFoldDB" id="A0A6F9D6W4"/>
<dbReference type="EMBL" id="LR782898">
    <property type="protein sequence ID" value="CAB3221523.1"/>
    <property type="molecule type" value="mRNA"/>
</dbReference>
<feature type="repeat" description="TPR" evidence="2">
    <location>
        <begin position="465"/>
        <end position="498"/>
    </location>
</feature>
<dbReference type="GO" id="GO:0051301">
    <property type="term" value="P:cell division"/>
    <property type="evidence" value="ECO:0007669"/>
    <property type="project" value="TreeGrafter"/>
</dbReference>
<reference evidence="4" key="1">
    <citation type="submission" date="2020-04" db="EMBL/GenBank/DDBJ databases">
        <authorList>
            <person name="Neveu A P."/>
        </authorList>
    </citation>
    <scope>NUCLEOTIDE SEQUENCE</scope>
    <source>
        <tissue evidence="4">Whole embryo</tissue>
    </source>
</reference>
<dbReference type="SMART" id="SM00028">
    <property type="entry name" value="TPR"/>
    <property type="match status" value="7"/>
</dbReference>
<dbReference type="PROSITE" id="PS50005">
    <property type="entry name" value="TPR"/>
    <property type="match status" value="3"/>
</dbReference>
<dbReference type="Gene3D" id="1.25.40.10">
    <property type="entry name" value="Tetratricopeptide repeat domain"/>
    <property type="match status" value="2"/>
</dbReference>
<organism evidence="4">
    <name type="scientific">Phallusia mammillata</name>
    <dbReference type="NCBI Taxonomy" id="59560"/>
    <lineage>
        <taxon>Eukaryota</taxon>
        <taxon>Metazoa</taxon>
        <taxon>Chordata</taxon>
        <taxon>Tunicata</taxon>
        <taxon>Ascidiacea</taxon>
        <taxon>Phlebobranchia</taxon>
        <taxon>Ascidiidae</taxon>
        <taxon>Phallusia</taxon>
    </lineage>
</organism>
<dbReference type="InterPro" id="IPR019734">
    <property type="entry name" value="TPR_rpt"/>
</dbReference>
<feature type="compositionally biased region" description="Acidic residues" evidence="3">
    <location>
        <begin position="519"/>
        <end position="535"/>
    </location>
</feature>
<sequence length="553" mass="62181">MAGNLSTVVEKLRSMHALELNSSTNILSCLTITMINNNNPTDYINQCEVYGYHADTLYENREFQKAESVYRKALSSFKSIPKTTSKTTLVTSNISEITLKNKIYQCCSKLNNESGALAILESIPQKQRPPKVSLGLAKLYQKREMDRPAITCYKEVLKRCPLALDCAIELLNLGEHPNVVISLVSVGCNFDWLPSYIKAHALMVNKEYAKSVAAYEALVKRPTIVSNPSLLCDLATAYCRVGNYRSGIQTFRTLHLQDPRWIKGMDLYAYLLCEDERSSELENLAMQLFTVSEIHPEPWVAMGYNAQSKGDYTKAVYLAARATELDITCIQALLLKGVSLRMLGEVKIAITHFRQALKLAPRRLECYVEIVGCFLQEKRINEALTVSKNAIRVVGPLPNALVLQAGAMLPDKAYDRAIKLAERALSIEPNHQPAIEMLSTIAQKRHRYNDAIKFLRNAIQLHGSSNLHTMLADCYFNTSKFSDAVDHYNLALSLNPNNKEAKEGLKKVHGFEQSAAFETDQDEENAPFETAEDEEGLRMATNIDWPHETPWFS</sequence>
<feature type="repeat" description="TPR" evidence="2">
    <location>
        <begin position="330"/>
        <end position="363"/>
    </location>
</feature>
<dbReference type="PANTHER" id="PTHR12558">
    <property type="entry name" value="CELL DIVISION CYCLE 16,23,27"/>
    <property type="match status" value="1"/>
</dbReference>
<dbReference type="GO" id="GO:0016567">
    <property type="term" value="P:protein ubiquitination"/>
    <property type="evidence" value="ECO:0007669"/>
    <property type="project" value="TreeGrafter"/>
</dbReference>
<evidence type="ECO:0000313" key="4">
    <source>
        <dbReference type="EMBL" id="CAB3221523.1"/>
    </source>
</evidence>
<name>A0A6F9D6W4_9ASCI</name>
<dbReference type="Pfam" id="PF12895">
    <property type="entry name" value="ANAPC3"/>
    <property type="match status" value="1"/>
</dbReference>
<dbReference type="PANTHER" id="PTHR12558:SF36">
    <property type="entry name" value="ANAPHASE-PROMOTING COMPLEX SUBUNIT 7"/>
    <property type="match status" value="1"/>
</dbReference>
<proteinExistence type="evidence at transcript level"/>
<evidence type="ECO:0000256" key="2">
    <source>
        <dbReference type="PROSITE-ProRule" id="PRU00339"/>
    </source>
</evidence>
<feature type="region of interest" description="Disordered" evidence="3">
    <location>
        <begin position="517"/>
        <end position="538"/>
    </location>
</feature>
<accession>A0A6F9D6W4</accession>